<evidence type="ECO:0000313" key="2">
    <source>
        <dbReference type="EMBL" id="EAR22460.1"/>
    </source>
</evidence>
<dbReference type="SUPFAM" id="SSF141371">
    <property type="entry name" value="PilZ domain-like"/>
    <property type="match status" value="1"/>
</dbReference>
<dbReference type="Proteomes" id="UP000003374">
    <property type="component" value="Unassembled WGS sequence"/>
</dbReference>
<protein>
    <recommendedName>
        <fullName evidence="1">PilZ domain-containing protein</fullName>
    </recommendedName>
</protein>
<dbReference type="EMBL" id="AAOF01000003">
    <property type="protein sequence ID" value="EAR22460.1"/>
    <property type="molecule type" value="Genomic_DNA"/>
</dbReference>
<proteinExistence type="predicted"/>
<keyword evidence="3" id="KW-1185">Reference proteome</keyword>
<accession>A4BPF9</accession>
<organism evidence="2 3">
    <name type="scientific">Nitrococcus mobilis Nb-231</name>
    <dbReference type="NCBI Taxonomy" id="314278"/>
    <lineage>
        <taxon>Bacteria</taxon>
        <taxon>Pseudomonadati</taxon>
        <taxon>Pseudomonadota</taxon>
        <taxon>Gammaproteobacteria</taxon>
        <taxon>Chromatiales</taxon>
        <taxon>Ectothiorhodospiraceae</taxon>
        <taxon>Nitrococcus</taxon>
    </lineage>
</organism>
<gene>
    <name evidence="2" type="ORF">NB231_12009</name>
</gene>
<name>A4BPF9_9GAMM</name>
<reference evidence="2 3" key="1">
    <citation type="submission" date="2006-02" db="EMBL/GenBank/DDBJ databases">
        <authorList>
            <person name="Waterbury J."/>
            <person name="Ferriera S."/>
            <person name="Johnson J."/>
            <person name="Kravitz S."/>
            <person name="Halpern A."/>
            <person name="Remington K."/>
            <person name="Beeson K."/>
            <person name="Tran B."/>
            <person name="Rogers Y.-H."/>
            <person name="Friedman R."/>
            <person name="Venter J.C."/>
        </authorList>
    </citation>
    <scope>NUCLEOTIDE SEQUENCE [LARGE SCALE GENOMIC DNA]</scope>
    <source>
        <strain evidence="2 3">Nb-231</strain>
    </source>
</reference>
<dbReference type="OrthoDB" id="5797069at2"/>
<evidence type="ECO:0000313" key="3">
    <source>
        <dbReference type="Proteomes" id="UP000003374"/>
    </source>
</evidence>
<evidence type="ECO:0000259" key="1">
    <source>
        <dbReference type="Pfam" id="PF07238"/>
    </source>
</evidence>
<dbReference type="InterPro" id="IPR009875">
    <property type="entry name" value="PilZ_domain"/>
</dbReference>
<dbReference type="Pfam" id="PF07238">
    <property type="entry name" value="PilZ"/>
    <property type="match status" value="1"/>
</dbReference>
<comment type="caution">
    <text evidence="2">The sequence shown here is derived from an EMBL/GenBank/DDBJ whole genome shotgun (WGS) entry which is preliminary data.</text>
</comment>
<dbReference type="HOGENOM" id="CLU_1883559_0_0_6"/>
<dbReference type="Gene3D" id="2.40.10.220">
    <property type="entry name" value="predicted glycosyltransferase like domains"/>
    <property type="match status" value="1"/>
</dbReference>
<dbReference type="GO" id="GO:0035438">
    <property type="term" value="F:cyclic-di-GMP binding"/>
    <property type="evidence" value="ECO:0007669"/>
    <property type="project" value="InterPro"/>
</dbReference>
<feature type="domain" description="PilZ" evidence="1">
    <location>
        <begin position="43"/>
        <end position="127"/>
    </location>
</feature>
<dbReference type="AlphaFoldDB" id="A4BPF9"/>
<sequence>MGDWYLAYFAKTEKLAGSRAIVPEGRRRTAKRHEIMAYHQPRNRRRSERYPAELLVCIYHRGERVGEYWTRDVSQGGIGLCPGKIMFWRGTRLEVQLFSSSRGRAIARRVPAIVRHCTSRGMGLKFRAGELLALP</sequence>